<keyword evidence="8" id="KW-1185">Reference proteome</keyword>
<dbReference type="InterPro" id="IPR002938">
    <property type="entry name" value="FAD-bd"/>
</dbReference>
<evidence type="ECO:0000259" key="6">
    <source>
        <dbReference type="Pfam" id="PF01494"/>
    </source>
</evidence>
<accession>A0ABR4AQQ4</accession>
<dbReference type="PRINTS" id="PR00420">
    <property type="entry name" value="RNGMNOXGNASE"/>
</dbReference>
<evidence type="ECO:0000256" key="5">
    <source>
        <dbReference type="ARBA" id="ARBA00023033"/>
    </source>
</evidence>
<evidence type="ECO:0000313" key="8">
    <source>
        <dbReference type="Proteomes" id="UP001590951"/>
    </source>
</evidence>
<comment type="caution">
    <text evidence="7">The sequence shown here is derived from an EMBL/GenBank/DDBJ whole genome shotgun (WGS) entry which is preliminary data.</text>
</comment>
<keyword evidence="3" id="KW-0274">FAD</keyword>
<gene>
    <name evidence="7" type="ORF">ABVK25_011094</name>
</gene>
<evidence type="ECO:0000256" key="1">
    <source>
        <dbReference type="ARBA" id="ARBA00007992"/>
    </source>
</evidence>
<dbReference type="InterPro" id="IPR050493">
    <property type="entry name" value="FAD-dep_Monooxygenase_BioMet"/>
</dbReference>
<dbReference type="InterPro" id="IPR036188">
    <property type="entry name" value="FAD/NAD-bd_sf"/>
</dbReference>
<evidence type="ECO:0000256" key="4">
    <source>
        <dbReference type="ARBA" id="ARBA00023002"/>
    </source>
</evidence>
<keyword evidence="2" id="KW-0285">Flavoprotein</keyword>
<dbReference type="EMBL" id="JBHFEH010000084">
    <property type="protein sequence ID" value="KAL2048057.1"/>
    <property type="molecule type" value="Genomic_DNA"/>
</dbReference>
<name>A0ABR4AQQ4_9LECA</name>
<evidence type="ECO:0000256" key="3">
    <source>
        <dbReference type="ARBA" id="ARBA00022827"/>
    </source>
</evidence>
<dbReference type="Pfam" id="PF01494">
    <property type="entry name" value="FAD_binding_3"/>
    <property type="match status" value="1"/>
</dbReference>
<feature type="domain" description="FAD-binding" evidence="6">
    <location>
        <begin position="8"/>
        <end position="339"/>
    </location>
</feature>
<protein>
    <recommendedName>
        <fullName evidence="6">FAD-binding domain-containing protein</fullName>
    </recommendedName>
</protein>
<keyword evidence="4" id="KW-0560">Oxidoreductase</keyword>
<dbReference type="Proteomes" id="UP001590951">
    <property type="component" value="Unassembled WGS sequence"/>
</dbReference>
<dbReference type="PANTHER" id="PTHR13789:SF236">
    <property type="entry name" value="MONOOXYGENASE, PUTATIVE (AFU_ORTHOLOGUE AFUA_6G12060)-RELATED"/>
    <property type="match status" value="1"/>
</dbReference>
<organism evidence="7 8">
    <name type="scientific">Lepraria finkii</name>
    <dbReference type="NCBI Taxonomy" id="1340010"/>
    <lineage>
        <taxon>Eukaryota</taxon>
        <taxon>Fungi</taxon>
        <taxon>Dikarya</taxon>
        <taxon>Ascomycota</taxon>
        <taxon>Pezizomycotina</taxon>
        <taxon>Lecanoromycetes</taxon>
        <taxon>OSLEUM clade</taxon>
        <taxon>Lecanoromycetidae</taxon>
        <taxon>Lecanorales</taxon>
        <taxon>Lecanorineae</taxon>
        <taxon>Stereocaulaceae</taxon>
        <taxon>Lepraria</taxon>
    </lineage>
</organism>
<keyword evidence="5" id="KW-0503">Monooxygenase</keyword>
<dbReference type="SUPFAM" id="SSF54373">
    <property type="entry name" value="FAD-linked reductases, C-terminal domain"/>
    <property type="match status" value="1"/>
</dbReference>
<sequence length="448" mass="50185">MGSAEPRIEILIVGAGLAGLFCALECKRRGFAPIVLESRDVVQSVGDFITIGPTAIRAFKNWPTLYDAFHKAAYDTNVYYHKQHGEVGAGPRKVNESFGWNIIRPDLHKMLMDTVLANGIGVRYLQHVVEFLETPDKGGVKLSDGEILYADLVIAADGIRSKSWMVVTGEEPKTYSSGSAIFRCAYPTSHAMTIPSLRENWDTSTHGETMHFFLGSVSHGIMLIGKEKTCWGWMHRDDETTSVESWSAKLSSETALQQLDGDGEWSPEYRAVVDATPPNSIIHWRLVWRDLHKDWVSPKGRVVQIGDAAHAFLPTSVNGGTQAFEDAVSLPCCLRMAIDQKGLDGIPTATKVHNTLRLDRVSFIQQLGFKRRNAYYNLDWEAVKKDPSLVASEPAKWQYEHDPEKYAATRFEECRNCLETGKAFKNTNVPEHYTFEPWTVKDMEAGTK</sequence>
<evidence type="ECO:0000256" key="2">
    <source>
        <dbReference type="ARBA" id="ARBA00022630"/>
    </source>
</evidence>
<dbReference type="PANTHER" id="PTHR13789">
    <property type="entry name" value="MONOOXYGENASE"/>
    <property type="match status" value="1"/>
</dbReference>
<dbReference type="SUPFAM" id="SSF51905">
    <property type="entry name" value="FAD/NAD(P)-binding domain"/>
    <property type="match status" value="1"/>
</dbReference>
<dbReference type="Gene3D" id="3.50.50.60">
    <property type="entry name" value="FAD/NAD(P)-binding domain"/>
    <property type="match status" value="1"/>
</dbReference>
<proteinExistence type="inferred from homology"/>
<comment type="similarity">
    <text evidence="1">Belongs to the paxM FAD-dependent monooxygenase family.</text>
</comment>
<evidence type="ECO:0000313" key="7">
    <source>
        <dbReference type="EMBL" id="KAL2048057.1"/>
    </source>
</evidence>
<reference evidence="7 8" key="1">
    <citation type="submission" date="2024-09" db="EMBL/GenBank/DDBJ databases">
        <title>Rethinking Asexuality: The Enigmatic Case of Functional Sexual Genes in Lepraria (Stereocaulaceae).</title>
        <authorList>
            <person name="Doellman M."/>
            <person name="Sun Y."/>
            <person name="Barcenas-Pena A."/>
            <person name="Lumbsch H.T."/>
            <person name="Grewe F."/>
        </authorList>
    </citation>
    <scope>NUCLEOTIDE SEQUENCE [LARGE SCALE GENOMIC DNA]</scope>
    <source>
        <strain evidence="7 8">Grewe 0041</strain>
    </source>
</reference>